<feature type="non-terminal residue" evidence="1">
    <location>
        <position position="1"/>
    </location>
</feature>
<protein>
    <recommendedName>
        <fullName evidence="3">Protein kinase domain-containing protein</fullName>
    </recommendedName>
</protein>
<dbReference type="Gramene" id="TVU25445">
    <property type="protein sequence ID" value="TVU25445"/>
    <property type="gene ID" value="EJB05_27941"/>
</dbReference>
<name>A0A5J9UPP6_9POAL</name>
<gene>
    <name evidence="1" type="ORF">EJB05_27941</name>
</gene>
<evidence type="ECO:0008006" key="3">
    <source>
        <dbReference type="Google" id="ProtNLM"/>
    </source>
</evidence>
<proteinExistence type="predicted"/>
<evidence type="ECO:0000313" key="1">
    <source>
        <dbReference type="EMBL" id="TVU25445.1"/>
    </source>
</evidence>
<dbReference type="Proteomes" id="UP000324897">
    <property type="component" value="Chromosome 2"/>
</dbReference>
<comment type="caution">
    <text evidence="1">The sequence shown here is derived from an EMBL/GenBank/DDBJ whole genome shotgun (WGS) entry which is preliminary data.</text>
</comment>
<reference evidence="1 2" key="1">
    <citation type="journal article" date="2019" name="Sci. Rep.">
        <title>A high-quality genome of Eragrostis curvula grass provides insights into Poaceae evolution and supports new strategies to enhance forage quality.</title>
        <authorList>
            <person name="Carballo J."/>
            <person name="Santos B.A.C.M."/>
            <person name="Zappacosta D."/>
            <person name="Garbus I."/>
            <person name="Selva J.P."/>
            <person name="Gallo C.A."/>
            <person name="Diaz A."/>
            <person name="Albertini E."/>
            <person name="Caccamo M."/>
            <person name="Echenique V."/>
        </authorList>
    </citation>
    <scope>NUCLEOTIDE SEQUENCE [LARGE SCALE GENOMIC DNA]</scope>
    <source>
        <strain evidence="2">cv. Victoria</strain>
        <tissue evidence="1">Leaf</tissue>
    </source>
</reference>
<keyword evidence="2" id="KW-1185">Reference proteome</keyword>
<sequence>MGSGILLVGTGPREYEQEVLSLFACRGHPKVVKLVEMFADSTRVDDGDSFVATKLAGPRNPRQFMQLRRNK</sequence>
<organism evidence="1 2">
    <name type="scientific">Eragrostis curvula</name>
    <name type="common">weeping love grass</name>
    <dbReference type="NCBI Taxonomy" id="38414"/>
    <lineage>
        <taxon>Eukaryota</taxon>
        <taxon>Viridiplantae</taxon>
        <taxon>Streptophyta</taxon>
        <taxon>Embryophyta</taxon>
        <taxon>Tracheophyta</taxon>
        <taxon>Spermatophyta</taxon>
        <taxon>Magnoliopsida</taxon>
        <taxon>Liliopsida</taxon>
        <taxon>Poales</taxon>
        <taxon>Poaceae</taxon>
        <taxon>PACMAD clade</taxon>
        <taxon>Chloridoideae</taxon>
        <taxon>Eragrostideae</taxon>
        <taxon>Eragrostidinae</taxon>
        <taxon>Eragrostis</taxon>
    </lineage>
</organism>
<accession>A0A5J9UPP6</accession>
<dbReference type="AlphaFoldDB" id="A0A5J9UPP6"/>
<evidence type="ECO:0000313" key="2">
    <source>
        <dbReference type="Proteomes" id="UP000324897"/>
    </source>
</evidence>
<dbReference type="EMBL" id="RWGY01000013">
    <property type="protein sequence ID" value="TVU25445.1"/>
    <property type="molecule type" value="Genomic_DNA"/>
</dbReference>